<dbReference type="InterPro" id="IPR036052">
    <property type="entry name" value="TrpB-like_PALP_sf"/>
</dbReference>
<feature type="chain" id="PRO_5003095990" evidence="2">
    <location>
        <begin position="26"/>
        <end position="329"/>
    </location>
</feature>
<dbReference type="GO" id="GO:0008660">
    <property type="term" value="F:1-aminocyclopropane-1-carboxylate deaminase activity"/>
    <property type="evidence" value="ECO:0007669"/>
    <property type="project" value="UniProtKB-EC"/>
</dbReference>
<feature type="region of interest" description="Disordered" evidence="1">
    <location>
        <begin position="31"/>
        <end position="164"/>
    </location>
</feature>
<sequence length="329" mass="35345">MMCVQLSRPSLLSLVAAGLLTPSRGIAVGNCGDHRHHHHHHERRHRRRRLAPGGGSWSGGTHGLRLLSSPSSGAHEGETGRRSSGSNEQQERHQGGGRSGDGGTRRTHDTGRPSSSLPARQREARTRRHRGRQGGGWGGDGDRQEDWGGDSGRSLVEEEREAQEVQGAVALAAAKRGPGERGRLVASESPVEEFVIRGRRVLVKRDDKMRLAESGLSGNKARKLYALNKTPASSFPESNAMVAIAAVVASKPGSSFIYYTKPVPKWLRRNPVGNFARTIALGAEIMEVHTEDYKRIFGGADGPGASYSDVVPEEALFLPQGGADAAAEE</sequence>
<feature type="compositionally biased region" description="Basic residues" evidence="1">
    <location>
        <begin position="34"/>
        <end position="50"/>
    </location>
</feature>
<organism evidence="3 4">
    <name type="scientific">Ectocarpus siliculosus</name>
    <name type="common">Brown alga</name>
    <name type="synonym">Conferva siliculosa</name>
    <dbReference type="NCBI Taxonomy" id="2880"/>
    <lineage>
        <taxon>Eukaryota</taxon>
        <taxon>Sar</taxon>
        <taxon>Stramenopiles</taxon>
        <taxon>Ochrophyta</taxon>
        <taxon>PX clade</taxon>
        <taxon>Phaeophyceae</taxon>
        <taxon>Ectocarpales</taxon>
        <taxon>Ectocarpaceae</taxon>
        <taxon>Ectocarpus</taxon>
    </lineage>
</organism>
<name>D7G221_ECTSI</name>
<gene>
    <name evidence="3" type="ORF">Esi_0461_0009</name>
</gene>
<dbReference type="SUPFAM" id="SSF53686">
    <property type="entry name" value="Tryptophan synthase beta subunit-like PLP-dependent enzymes"/>
    <property type="match status" value="1"/>
</dbReference>
<evidence type="ECO:0000313" key="4">
    <source>
        <dbReference type="Proteomes" id="UP000002630"/>
    </source>
</evidence>
<evidence type="ECO:0000313" key="3">
    <source>
        <dbReference type="EMBL" id="CBJ33324.1"/>
    </source>
</evidence>
<accession>D7G221</accession>
<evidence type="ECO:0000256" key="1">
    <source>
        <dbReference type="SAM" id="MobiDB-lite"/>
    </source>
</evidence>
<feature type="compositionally biased region" description="Gly residues" evidence="1">
    <location>
        <begin position="52"/>
        <end position="62"/>
    </location>
</feature>
<dbReference type="InParanoid" id="D7G221"/>
<keyword evidence="3" id="KW-0378">Hydrolase</keyword>
<dbReference type="Proteomes" id="UP000002630">
    <property type="component" value="Linkage Group LG08"/>
</dbReference>
<keyword evidence="2" id="KW-0732">Signal</keyword>
<protein>
    <submittedName>
        <fullName evidence="3">Similar to 1-Aminocyclopropane-1-Carboxylate Deaminase</fullName>
        <ecNumber evidence="3">3.5.99.7</ecNumber>
    </submittedName>
</protein>
<feature type="signal peptide" evidence="2">
    <location>
        <begin position="1"/>
        <end position="25"/>
    </location>
</feature>
<dbReference type="EMBL" id="FN648665">
    <property type="protein sequence ID" value="CBJ33324.1"/>
    <property type="molecule type" value="Genomic_DNA"/>
</dbReference>
<dbReference type="EMBL" id="FN649733">
    <property type="protein sequence ID" value="CBJ33324.1"/>
    <property type="molecule type" value="Genomic_DNA"/>
</dbReference>
<keyword evidence="4" id="KW-1185">Reference proteome</keyword>
<dbReference type="OrthoDB" id="65643at2759"/>
<dbReference type="AlphaFoldDB" id="D7G221"/>
<proteinExistence type="predicted"/>
<dbReference type="EC" id="3.5.99.7" evidence="3"/>
<reference evidence="3 4" key="1">
    <citation type="journal article" date="2010" name="Nature">
        <title>The Ectocarpus genome and the independent evolution of multicellularity in brown algae.</title>
        <authorList>
            <person name="Cock J.M."/>
            <person name="Sterck L."/>
            <person name="Rouze P."/>
            <person name="Scornet D."/>
            <person name="Allen A.E."/>
            <person name="Amoutzias G."/>
            <person name="Anthouard V."/>
            <person name="Artiguenave F."/>
            <person name="Aury J.M."/>
            <person name="Badger J.H."/>
            <person name="Beszteri B."/>
            <person name="Billiau K."/>
            <person name="Bonnet E."/>
            <person name="Bothwell J.H."/>
            <person name="Bowler C."/>
            <person name="Boyen C."/>
            <person name="Brownlee C."/>
            <person name="Carrano C.J."/>
            <person name="Charrier B."/>
            <person name="Cho G.Y."/>
            <person name="Coelho S.M."/>
            <person name="Collen J."/>
            <person name="Corre E."/>
            <person name="Da Silva C."/>
            <person name="Delage L."/>
            <person name="Delaroque N."/>
            <person name="Dittami S.M."/>
            <person name="Doulbeau S."/>
            <person name="Elias M."/>
            <person name="Farnham G."/>
            <person name="Gachon C.M."/>
            <person name="Gschloessl B."/>
            <person name="Heesch S."/>
            <person name="Jabbari K."/>
            <person name="Jubin C."/>
            <person name="Kawai H."/>
            <person name="Kimura K."/>
            <person name="Kloareg B."/>
            <person name="Kupper F.C."/>
            <person name="Lang D."/>
            <person name="Le Bail A."/>
            <person name="Leblanc C."/>
            <person name="Lerouge P."/>
            <person name="Lohr M."/>
            <person name="Lopez P.J."/>
            <person name="Martens C."/>
            <person name="Maumus F."/>
            <person name="Michel G."/>
            <person name="Miranda-Saavedra D."/>
            <person name="Morales J."/>
            <person name="Moreau H."/>
            <person name="Motomura T."/>
            <person name="Nagasato C."/>
            <person name="Napoli C.A."/>
            <person name="Nelson D.R."/>
            <person name="Nyvall-Collen P."/>
            <person name="Peters A.F."/>
            <person name="Pommier C."/>
            <person name="Potin P."/>
            <person name="Poulain J."/>
            <person name="Quesneville H."/>
            <person name="Read B."/>
            <person name="Rensing S.A."/>
            <person name="Ritter A."/>
            <person name="Rousvoal S."/>
            <person name="Samanta M."/>
            <person name="Samson G."/>
            <person name="Schroeder D.C."/>
            <person name="Segurens B."/>
            <person name="Strittmatter M."/>
            <person name="Tonon T."/>
            <person name="Tregear J.W."/>
            <person name="Valentin K."/>
            <person name="von Dassow P."/>
            <person name="Yamagishi T."/>
            <person name="Van de Peer Y."/>
            <person name="Wincker P."/>
        </authorList>
    </citation>
    <scope>NUCLEOTIDE SEQUENCE [LARGE SCALE GENOMIC DNA]</scope>
    <source>
        <strain evidence="4">Ec32 / CCAP1310/4</strain>
    </source>
</reference>
<dbReference type="eggNOG" id="ENOG502RXQ8">
    <property type="taxonomic scope" value="Eukaryota"/>
</dbReference>
<evidence type="ECO:0000256" key="2">
    <source>
        <dbReference type="SAM" id="SignalP"/>
    </source>
</evidence>